<proteinExistence type="inferred from homology"/>
<evidence type="ECO:0000256" key="2">
    <source>
        <dbReference type="ARBA" id="ARBA00023002"/>
    </source>
</evidence>
<evidence type="ECO:0000313" key="8">
    <source>
        <dbReference type="Proteomes" id="UP000567179"/>
    </source>
</evidence>
<organism evidence="7 8">
    <name type="scientific">Psilocybe cf. subviscida</name>
    <dbReference type="NCBI Taxonomy" id="2480587"/>
    <lineage>
        <taxon>Eukaryota</taxon>
        <taxon>Fungi</taxon>
        <taxon>Dikarya</taxon>
        <taxon>Basidiomycota</taxon>
        <taxon>Agaricomycotina</taxon>
        <taxon>Agaricomycetes</taxon>
        <taxon>Agaricomycetidae</taxon>
        <taxon>Agaricales</taxon>
        <taxon>Agaricineae</taxon>
        <taxon>Strophariaceae</taxon>
        <taxon>Psilocybe</taxon>
    </lineage>
</organism>
<dbReference type="PANTHER" id="PTHR42789">
    <property type="entry name" value="D-ISOMER SPECIFIC 2-HYDROXYACID DEHYDROGENASE FAMILY PROTEIN (AFU_ORTHOLOGUE AFUA_6G10090)"/>
    <property type="match status" value="1"/>
</dbReference>
<evidence type="ECO:0000256" key="4">
    <source>
        <dbReference type="RuleBase" id="RU003719"/>
    </source>
</evidence>
<reference evidence="7 8" key="1">
    <citation type="journal article" date="2020" name="ISME J.">
        <title>Uncovering the hidden diversity of litter-decomposition mechanisms in mushroom-forming fungi.</title>
        <authorList>
            <person name="Floudas D."/>
            <person name="Bentzer J."/>
            <person name="Ahren D."/>
            <person name="Johansson T."/>
            <person name="Persson P."/>
            <person name="Tunlid A."/>
        </authorList>
    </citation>
    <scope>NUCLEOTIDE SEQUENCE [LARGE SCALE GENOMIC DNA]</scope>
    <source>
        <strain evidence="7 8">CBS 101986</strain>
    </source>
</reference>
<evidence type="ECO:0000259" key="5">
    <source>
        <dbReference type="Pfam" id="PF00389"/>
    </source>
</evidence>
<protein>
    <recommendedName>
        <fullName evidence="9">D-isomer specific 2-hydroxyacid dehydrogenase NAD-binding domain-containing protein</fullName>
    </recommendedName>
</protein>
<keyword evidence="3" id="KW-0520">NAD</keyword>
<name>A0A8H5AWR7_9AGAR</name>
<evidence type="ECO:0000256" key="3">
    <source>
        <dbReference type="ARBA" id="ARBA00023027"/>
    </source>
</evidence>
<evidence type="ECO:0008006" key="9">
    <source>
        <dbReference type="Google" id="ProtNLM"/>
    </source>
</evidence>
<dbReference type="CDD" id="cd12169">
    <property type="entry name" value="PGDH_like_1"/>
    <property type="match status" value="1"/>
</dbReference>
<sequence length="310" mass="33853">MSPRVAILDDYQGVALTSADWSPLKDKVSLDVFRDTLLDEDALVERLYPYEIICAMRERTKFFKPLLDRLPNLKLIATTGPHNLGIDIAYAKSKGIVVSGTGGAGNATLEHIWALILATVRYITVEDANVKAANPQWQSTMPMGLAGKTLGLVGVGRLGTQTATIAKAFGMKVVGWSPNLTPERAARSGVDFVSTKEHLFKESDVVSIHLILSEKTKGIITKQDLLLMKPTAFFINTSRGPLVDEASLLQVLNEERIAGAGLDVFDIEPLPLDHPLRRAKRVTLSPHTGYLSDSNYAVCPTYIHCKSGQD</sequence>
<accession>A0A8H5AWR7</accession>
<dbReference type="PANTHER" id="PTHR42789:SF1">
    <property type="entry name" value="D-ISOMER SPECIFIC 2-HYDROXYACID DEHYDROGENASE FAMILY PROTEIN (AFU_ORTHOLOGUE AFUA_6G10090)"/>
    <property type="match status" value="1"/>
</dbReference>
<dbReference type="Pfam" id="PF00389">
    <property type="entry name" value="2-Hacid_dh"/>
    <property type="match status" value="1"/>
</dbReference>
<dbReference type="AlphaFoldDB" id="A0A8H5AWR7"/>
<comment type="similarity">
    <text evidence="1 4">Belongs to the D-isomer specific 2-hydroxyacid dehydrogenase family.</text>
</comment>
<dbReference type="GO" id="GO:0016616">
    <property type="term" value="F:oxidoreductase activity, acting on the CH-OH group of donors, NAD or NADP as acceptor"/>
    <property type="evidence" value="ECO:0007669"/>
    <property type="project" value="InterPro"/>
</dbReference>
<dbReference type="PROSITE" id="PS00671">
    <property type="entry name" value="D_2_HYDROXYACID_DH_3"/>
    <property type="match status" value="1"/>
</dbReference>
<evidence type="ECO:0000256" key="1">
    <source>
        <dbReference type="ARBA" id="ARBA00005854"/>
    </source>
</evidence>
<feature type="domain" description="D-isomer specific 2-hydroxyacid dehydrogenase catalytic" evidence="5">
    <location>
        <begin position="17"/>
        <end position="109"/>
    </location>
</feature>
<evidence type="ECO:0000313" key="7">
    <source>
        <dbReference type="EMBL" id="KAF5312377.1"/>
    </source>
</evidence>
<dbReference type="Gene3D" id="3.40.50.720">
    <property type="entry name" value="NAD(P)-binding Rossmann-like Domain"/>
    <property type="match status" value="2"/>
</dbReference>
<dbReference type="Proteomes" id="UP000567179">
    <property type="component" value="Unassembled WGS sequence"/>
</dbReference>
<dbReference type="OrthoDB" id="298012at2759"/>
<dbReference type="InterPro" id="IPR036291">
    <property type="entry name" value="NAD(P)-bd_dom_sf"/>
</dbReference>
<dbReference type="SUPFAM" id="SSF51735">
    <property type="entry name" value="NAD(P)-binding Rossmann-fold domains"/>
    <property type="match status" value="1"/>
</dbReference>
<keyword evidence="2 4" id="KW-0560">Oxidoreductase</keyword>
<dbReference type="InterPro" id="IPR006139">
    <property type="entry name" value="D-isomer_2_OHA_DH_cat_dom"/>
</dbReference>
<dbReference type="EMBL" id="JAACJJ010000056">
    <property type="protein sequence ID" value="KAF5312377.1"/>
    <property type="molecule type" value="Genomic_DNA"/>
</dbReference>
<dbReference type="SUPFAM" id="SSF52283">
    <property type="entry name" value="Formate/glycerate dehydrogenase catalytic domain-like"/>
    <property type="match status" value="1"/>
</dbReference>
<dbReference type="GO" id="GO:0051287">
    <property type="term" value="F:NAD binding"/>
    <property type="evidence" value="ECO:0007669"/>
    <property type="project" value="InterPro"/>
</dbReference>
<comment type="caution">
    <text evidence="7">The sequence shown here is derived from an EMBL/GenBank/DDBJ whole genome shotgun (WGS) entry which is preliminary data.</text>
</comment>
<dbReference type="InterPro" id="IPR050857">
    <property type="entry name" value="D-2-hydroxyacid_DH"/>
</dbReference>
<dbReference type="InterPro" id="IPR029753">
    <property type="entry name" value="D-isomer_DH_CS"/>
</dbReference>
<dbReference type="InterPro" id="IPR006140">
    <property type="entry name" value="D-isomer_DH_NAD-bd"/>
</dbReference>
<feature type="domain" description="D-isomer specific 2-hydroxyacid dehydrogenase NAD-binding" evidence="6">
    <location>
        <begin position="114"/>
        <end position="289"/>
    </location>
</feature>
<dbReference type="Pfam" id="PF02826">
    <property type="entry name" value="2-Hacid_dh_C"/>
    <property type="match status" value="1"/>
</dbReference>
<evidence type="ECO:0000259" key="6">
    <source>
        <dbReference type="Pfam" id="PF02826"/>
    </source>
</evidence>
<keyword evidence="8" id="KW-1185">Reference proteome</keyword>
<gene>
    <name evidence="7" type="ORF">D9619_003414</name>
</gene>